<accession>A0A9Q0NPD1</accession>
<dbReference type="Proteomes" id="UP001151529">
    <property type="component" value="Chromosome 18"/>
</dbReference>
<evidence type="ECO:0000313" key="3">
    <source>
        <dbReference type="Proteomes" id="UP001151529"/>
    </source>
</evidence>
<dbReference type="AlphaFoldDB" id="A0A9Q0NPD1"/>
<organism evidence="2 3">
    <name type="scientific">Salix viminalis</name>
    <name type="common">Common osier</name>
    <name type="synonym">Basket willow</name>
    <dbReference type="NCBI Taxonomy" id="40686"/>
    <lineage>
        <taxon>Eukaryota</taxon>
        <taxon>Viridiplantae</taxon>
        <taxon>Streptophyta</taxon>
        <taxon>Embryophyta</taxon>
        <taxon>Tracheophyta</taxon>
        <taxon>Spermatophyta</taxon>
        <taxon>Magnoliopsida</taxon>
        <taxon>eudicotyledons</taxon>
        <taxon>Gunneridae</taxon>
        <taxon>Pentapetalae</taxon>
        <taxon>rosids</taxon>
        <taxon>fabids</taxon>
        <taxon>Malpighiales</taxon>
        <taxon>Salicaceae</taxon>
        <taxon>Saliceae</taxon>
        <taxon>Salix</taxon>
    </lineage>
</organism>
<keyword evidence="1" id="KW-0732">Signal</keyword>
<evidence type="ECO:0000256" key="1">
    <source>
        <dbReference type="SAM" id="SignalP"/>
    </source>
</evidence>
<feature type="signal peptide" evidence="1">
    <location>
        <begin position="1"/>
        <end position="22"/>
    </location>
</feature>
<name>A0A9Q0NPD1_SALVM</name>
<gene>
    <name evidence="2" type="ORF">OIU85_012465</name>
</gene>
<sequence length="74" mass="8404">MNSLNAELLFILLLTDCKPTMPLTSVEKFNRLVTKNLYGGCVLMPLLVMVRKMHSQPQEDITVAKPVIHHPNYP</sequence>
<proteinExistence type="predicted"/>
<dbReference type="EMBL" id="JAPFFL010000017">
    <property type="protein sequence ID" value="KAJ6673463.1"/>
    <property type="molecule type" value="Genomic_DNA"/>
</dbReference>
<comment type="caution">
    <text evidence="2">The sequence shown here is derived from an EMBL/GenBank/DDBJ whole genome shotgun (WGS) entry which is preliminary data.</text>
</comment>
<keyword evidence="3" id="KW-1185">Reference proteome</keyword>
<reference evidence="2 3" key="1">
    <citation type="journal article" date="2023" name="Int. J. Mol. Sci.">
        <title>De Novo Assembly and Annotation of 11 Diverse Shrub Willow (Salix) Genomes Reveals Novel Gene Organization in Sex-Linked Regions.</title>
        <authorList>
            <person name="Hyden B."/>
            <person name="Feng K."/>
            <person name="Yates T.B."/>
            <person name="Jawdy S."/>
            <person name="Cereghino C."/>
            <person name="Smart L.B."/>
            <person name="Muchero W."/>
        </authorList>
    </citation>
    <scope>NUCLEOTIDE SEQUENCE [LARGE SCALE GENOMIC DNA]</scope>
    <source>
        <tissue evidence="2">Shoot tip</tissue>
    </source>
</reference>
<protein>
    <submittedName>
        <fullName evidence="2">Uncharacterized protein</fullName>
    </submittedName>
</protein>
<feature type="chain" id="PRO_5040238171" evidence="1">
    <location>
        <begin position="23"/>
        <end position="74"/>
    </location>
</feature>
<evidence type="ECO:0000313" key="2">
    <source>
        <dbReference type="EMBL" id="KAJ6673463.1"/>
    </source>
</evidence>